<proteinExistence type="predicted"/>
<reference evidence="1 2" key="1">
    <citation type="journal article" date="2019" name="Genome Biol. Evol.">
        <title>Insights into the evolution of the New World diploid cottons (Gossypium, subgenus Houzingenia) based on genome sequencing.</title>
        <authorList>
            <person name="Grover C.E."/>
            <person name="Arick M.A. 2nd"/>
            <person name="Thrash A."/>
            <person name="Conover J.L."/>
            <person name="Sanders W.S."/>
            <person name="Peterson D.G."/>
            <person name="Frelichowski J.E."/>
            <person name="Scheffler J.A."/>
            <person name="Scheffler B.E."/>
            <person name="Wendel J.F."/>
        </authorList>
    </citation>
    <scope>NUCLEOTIDE SEQUENCE [LARGE SCALE GENOMIC DNA]</scope>
    <source>
        <strain evidence="1">157</strain>
        <tissue evidence="1">Leaf</tissue>
    </source>
</reference>
<evidence type="ECO:0000313" key="1">
    <source>
        <dbReference type="EMBL" id="MBA0576988.1"/>
    </source>
</evidence>
<accession>A0A7J8NJ16</accession>
<evidence type="ECO:0000313" key="2">
    <source>
        <dbReference type="Proteomes" id="UP000593572"/>
    </source>
</evidence>
<dbReference type="AlphaFoldDB" id="A0A7J8NJ16"/>
<protein>
    <recommendedName>
        <fullName evidence="3">Reverse transcriptase zinc-binding domain-containing protein</fullName>
    </recommendedName>
</protein>
<gene>
    <name evidence="1" type="ORF">Golob_023966</name>
</gene>
<evidence type="ECO:0008006" key="3">
    <source>
        <dbReference type="Google" id="ProtNLM"/>
    </source>
</evidence>
<dbReference type="EMBL" id="JABEZX010352637">
    <property type="protein sequence ID" value="MBA0576988.1"/>
    <property type="molecule type" value="Genomic_DNA"/>
</dbReference>
<sequence length="172" mass="19297">MGNLPSLTWNSIWAANGLLLKGLSWRVGRGNAISIWIDQWILGIEPESWLNRGGNGELELVSDLIDSTSKMWKTKIITTTFQMDIAQRILQIPLAIIDCEDMQVWKGEHSGEFSVRSAYKLLQDASLDPSSYLLILDTREWLQMLVVLDAAPKKKTATTCFGNVLQALMFGI</sequence>
<name>A0A7J8NJ16_9ROSI</name>
<organism evidence="1 2">
    <name type="scientific">Gossypium lobatum</name>
    <dbReference type="NCBI Taxonomy" id="34289"/>
    <lineage>
        <taxon>Eukaryota</taxon>
        <taxon>Viridiplantae</taxon>
        <taxon>Streptophyta</taxon>
        <taxon>Embryophyta</taxon>
        <taxon>Tracheophyta</taxon>
        <taxon>Spermatophyta</taxon>
        <taxon>Magnoliopsida</taxon>
        <taxon>eudicotyledons</taxon>
        <taxon>Gunneridae</taxon>
        <taxon>Pentapetalae</taxon>
        <taxon>rosids</taxon>
        <taxon>malvids</taxon>
        <taxon>Malvales</taxon>
        <taxon>Malvaceae</taxon>
        <taxon>Malvoideae</taxon>
        <taxon>Gossypium</taxon>
    </lineage>
</organism>
<feature type="non-terminal residue" evidence="1">
    <location>
        <position position="1"/>
    </location>
</feature>
<comment type="caution">
    <text evidence="1">The sequence shown here is derived from an EMBL/GenBank/DDBJ whole genome shotgun (WGS) entry which is preliminary data.</text>
</comment>
<keyword evidence="2" id="KW-1185">Reference proteome</keyword>
<dbReference type="Proteomes" id="UP000593572">
    <property type="component" value="Unassembled WGS sequence"/>
</dbReference>